<feature type="region of interest" description="Disordered" evidence="1">
    <location>
        <begin position="244"/>
        <end position="286"/>
    </location>
</feature>
<organism evidence="2">
    <name type="scientific">Sodalis praecaptivus</name>
    <dbReference type="NCBI Taxonomy" id="1239307"/>
    <lineage>
        <taxon>Bacteria</taxon>
        <taxon>Pseudomonadati</taxon>
        <taxon>Pseudomonadota</taxon>
        <taxon>Gammaproteobacteria</taxon>
        <taxon>Enterobacterales</taxon>
        <taxon>Bruguierivoracaceae</taxon>
        <taxon>Sodalis</taxon>
    </lineage>
</organism>
<dbReference type="EMBL" id="CP006569">
    <property type="protein sequence ID" value="AHF76499.1"/>
    <property type="molecule type" value="Genomic_DNA"/>
</dbReference>
<evidence type="ECO:0000313" key="4">
    <source>
        <dbReference type="Proteomes" id="UP000019028"/>
    </source>
</evidence>
<feature type="compositionally biased region" description="Polar residues" evidence="1">
    <location>
        <begin position="376"/>
        <end position="386"/>
    </location>
</feature>
<reference evidence="2" key="3">
    <citation type="journal article" date="2015" name="Int. J. Syst. Evol. Microbiol.">
        <title>Phenotypic characterization of Sodalis praecaptivus sp. nov., a close non-insect-associated member of the Sodalis-allied lineage of insect endosymbionts.</title>
        <authorList>
            <person name="Chari A."/>
            <person name="Oakeson K.F."/>
            <person name="Enomoto S."/>
            <person name="Jackson D.G."/>
            <person name="Fisher M.A."/>
            <person name="Dale C."/>
        </authorList>
    </citation>
    <scope>NUCLEOTIDE SEQUENCE</scope>
    <source>
        <strain evidence="2">HS</strain>
    </source>
</reference>
<reference evidence="2" key="1">
    <citation type="submission" date="2012-07" db="EMBL/GenBank/DDBJ databases">
        <title>A Novel Human-Wound Derived Bacterium Provides Insights into the Evolutionary Origins of Mutualistic Insect-Bacterial Symbioses.</title>
        <authorList>
            <person name="Clayton A.L."/>
            <person name="Oakeson K.F."/>
            <person name="Gutin M."/>
            <person name="Pontes A."/>
            <person name="Dunn D.M."/>
            <person name="von Niederhausern A.C."/>
            <person name="Weiss R.B."/>
            <person name="Fisher M."/>
            <person name="Dale C."/>
        </authorList>
    </citation>
    <scope>NUCLEOTIDE SEQUENCE</scope>
    <source>
        <strain evidence="2">HS</strain>
    </source>
</reference>
<keyword evidence="4" id="KW-1185">Reference proteome</keyword>
<dbReference type="AlphaFoldDB" id="K7TFZ5"/>
<protein>
    <submittedName>
        <fullName evidence="2">Putative secreted protein</fullName>
    </submittedName>
</protein>
<dbReference type="EMBL" id="JX444569">
    <property type="protein sequence ID" value="AFW03670.1"/>
    <property type="molecule type" value="Genomic_DNA"/>
</dbReference>
<sequence>MITPYRPACLVSTLFPRLFSSSAPSEVPACCGHGERSIPGALRVEQPRPPLADERVSLTEDGRRCLLHLFKQFAGLQKSYLLFQALANTRVILPLQIISLAQAIYVSITERRDIAVAIMEGLALTSNHWCATNNPLAVLASYLKYVVADALGDNLLTRLFDEEHHEENLDPTFLALACLVVALDSHLPSTPSLPERPWLQLPLGVSQLFAKARVYWSLLGNIALPAKEINWQAEPYRAQLTHVPKGNARAASRPTAENAPPGGSRPWPSPRENCPISPPHKRQAWAKRDLPAARFPSDSNRDDVALTPGCTALLTRAPDAGERLPHGDVHPSSAINTLLTAAVGMVIQPCGSWPQKMLLLAGMSLSAAGVRAERGITSSHSETDNSPPDVDDRKLAPPSPAALQSFTADATTAPARIWTRKQLIDYPLYRAQLTYTGIVEVHKVPLLAEFIGAYVSRDFFNRIFHPLMMEALAKDKEMKDDPLLLSRFLQSLYQKLMIEVREIQSADIASTYEIRQYLLQLHNLSLAMRRDWGEVIETTAADNDPQHSILWDYSFGAMKLSDLRDNYQEELGRIIPETLKCELEVYLQNTVQDNVERSSMLSTLFFYPLSWLLTIKSARHPRNAFMERALFHSAEGLYTALEALRPVLKKKQRHLNEYYNLSQYEIYRKLIGNPHALDFDLRFAALLVYLQVLPTLVYVKSNGTSGSPVISPDALEALLRDWRYPFSLNDVRVSLGHCATPAPPSLGSPPAGANTTCLHKVPLACRTPADCPSRAMIEELCPEQVIQGVVLFHRLGDKARVYNASSGLRSVLAARTAAIVGLTRRESAWVIVDADARLPPVFWLGVTRGLTLEQLQMACTIASDATPACTARTYYDELDNKSDSKRFFYWGDMASNLEKIAGIAGRTPAHRQEQQQAQLNAQAMAWEPRIQKARFYEPLLGEENDKLLIRRLSPQDVTATPHEFSEARKYTGLYLGGIKVHLRQLQHHIATNETAVAAFLNLFLKQSDVSALAHNVASFNAVVQRAIDFLEIISKLNYTNVAMVGTGDGKRRANITRLTPTMLKKTPPFYAAQDAYVKGLVVITDSLFHLLNCSGCRDANKRQLLVHDELLKQIILLSSPTNRFISIRHDIGSPVPKICSADPGANLAPLAMQYHDGLLGNLSHYAENMHLAPPLEQEVNAFIQRHAEVKDALLMTSADWLMLMIRDYSEGQVVGRAWYVLPHHCIDDNR</sequence>
<name>K7TFZ5_9GAMM</name>
<accession>K7TFZ5</accession>
<reference evidence="3 4" key="2">
    <citation type="journal article" date="2014" name="Genome Biol. Evol.">
        <title>Genome degeneration and adaptation in a nascent stage of symbiosis.</title>
        <authorList>
            <person name="Oakeson K.F."/>
            <person name="Gil R."/>
            <person name="Clayton A.L."/>
            <person name="Dunn D.M."/>
            <person name="von Niederhausern A.C."/>
            <person name="Hamil C."/>
            <person name="Aoyagi A."/>
            <person name="Duval B."/>
            <person name="Baca A."/>
            <person name="Silva F.J."/>
            <person name="Vallier A."/>
            <person name="Jackson D.G."/>
            <person name="Latorre A."/>
            <person name="Weiss R.B."/>
            <person name="Heddi A."/>
            <person name="Moya A."/>
            <person name="Dale C."/>
        </authorList>
    </citation>
    <scope>NUCLEOTIDE SEQUENCE [LARGE SCALE GENOMIC DNA]</scope>
    <source>
        <strain evidence="3 4">HS1</strain>
    </source>
</reference>
<gene>
    <name evidence="3" type="ORF">Sant_1441</name>
</gene>
<feature type="region of interest" description="Disordered" evidence="1">
    <location>
        <begin position="373"/>
        <end position="403"/>
    </location>
</feature>
<proteinExistence type="predicted"/>
<dbReference type="KEGG" id="sod:Sant_1441"/>
<evidence type="ECO:0000313" key="2">
    <source>
        <dbReference type="EMBL" id="AFW03670.1"/>
    </source>
</evidence>
<evidence type="ECO:0000256" key="1">
    <source>
        <dbReference type="SAM" id="MobiDB-lite"/>
    </source>
</evidence>
<dbReference type="HOGENOM" id="CLU_278846_0_0_6"/>
<dbReference type="PATRIC" id="fig|1239307.3.peg.1557"/>
<dbReference type="Proteomes" id="UP000019028">
    <property type="component" value="Chromosome"/>
</dbReference>
<evidence type="ECO:0000313" key="3">
    <source>
        <dbReference type="EMBL" id="AHF76499.1"/>
    </source>
</evidence>